<keyword evidence="2" id="KW-1185">Reference proteome</keyword>
<name>A0A452Y9H5_AEGTS</name>
<reference evidence="1" key="5">
    <citation type="journal article" date="2021" name="G3 (Bethesda)">
        <title>Aegilops tauschii genome assembly Aet v5.0 features greater sequence contiguity and improved annotation.</title>
        <authorList>
            <person name="Wang L."/>
            <person name="Zhu T."/>
            <person name="Rodriguez J.C."/>
            <person name="Deal K.R."/>
            <person name="Dubcovsky J."/>
            <person name="McGuire P.E."/>
            <person name="Lux T."/>
            <person name="Spannagl M."/>
            <person name="Mayer K.F.X."/>
            <person name="Baldrich P."/>
            <person name="Meyers B.C."/>
            <person name="Huo N."/>
            <person name="Gu Y.Q."/>
            <person name="Zhou H."/>
            <person name="Devos K.M."/>
            <person name="Bennetzen J.L."/>
            <person name="Unver T."/>
            <person name="Budak H."/>
            <person name="Gulick P.J."/>
            <person name="Galiba G."/>
            <person name="Kalapos B."/>
            <person name="Nelson D.R."/>
            <person name="Li P."/>
            <person name="You F.M."/>
            <person name="Luo M.C."/>
            <person name="Dvorak J."/>
        </authorList>
    </citation>
    <scope>NUCLEOTIDE SEQUENCE [LARGE SCALE GENOMIC DNA]</scope>
    <source>
        <strain evidence="1">cv. AL8/78</strain>
    </source>
</reference>
<dbReference type="Gramene" id="AET1Gv20342700.46">
    <property type="protein sequence ID" value="AET1Gv20342700.46"/>
    <property type="gene ID" value="AET1Gv20342700"/>
</dbReference>
<dbReference type="GO" id="GO:0018279">
    <property type="term" value="P:protein N-linked glycosylation via asparagine"/>
    <property type="evidence" value="ECO:0007669"/>
    <property type="project" value="InterPro"/>
</dbReference>
<reference evidence="2" key="2">
    <citation type="journal article" date="2017" name="Nat. Plants">
        <title>The Aegilops tauschii genome reveals multiple impacts of transposons.</title>
        <authorList>
            <person name="Zhao G."/>
            <person name="Zou C."/>
            <person name="Li K."/>
            <person name="Wang K."/>
            <person name="Li T."/>
            <person name="Gao L."/>
            <person name="Zhang X."/>
            <person name="Wang H."/>
            <person name="Yang Z."/>
            <person name="Liu X."/>
            <person name="Jiang W."/>
            <person name="Mao L."/>
            <person name="Kong X."/>
            <person name="Jiao Y."/>
            <person name="Jia J."/>
        </authorList>
    </citation>
    <scope>NUCLEOTIDE SEQUENCE [LARGE SCALE GENOMIC DNA]</scope>
    <source>
        <strain evidence="2">cv. AL8/78</strain>
    </source>
</reference>
<proteinExistence type="predicted"/>
<evidence type="ECO:0000313" key="2">
    <source>
        <dbReference type="Proteomes" id="UP000015105"/>
    </source>
</evidence>
<dbReference type="GO" id="GO:0008250">
    <property type="term" value="C:oligosaccharyltransferase complex"/>
    <property type="evidence" value="ECO:0007669"/>
    <property type="project" value="TreeGrafter"/>
</dbReference>
<reference evidence="1" key="3">
    <citation type="journal article" date="2017" name="Nature">
        <title>Genome sequence of the progenitor of the wheat D genome Aegilops tauschii.</title>
        <authorList>
            <person name="Luo M.C."/>
            <person name="Gu Y.Q."/>
            <person name="Puiu D."/>
            <person name="Wang H."/>
            <person name="Twardziok S.O."/>
            <person name="Deal K.R."/>
            <person name="Huo N."/>
            <person name="Zhu T."/>
            <person name="Wang L."/>
            <person name="Wang Y."/>
            <person name="McGuire P.E."/>
            <person name="Liu S."/>
            <person name="Long H."/>
            <person name="Ramasamy R.K."/>
            <person name="Rodriguez J.C."/>
            <person name="Van S.L."/>
            <person name="Yuan L."/>
            <person name="Wang Z."/>
            <person name="Xia Z."/>
            <person name="Xiao L."/>
            <person name="Anderson O.D."/>
            <person name="Ouyang S."/>
            <person name="Liang Y."/>
            <person name="Zimin A.V."/>
            <person name="Pertea G."/>
            <person name="Qi P."/>
            <person name="Bennetzen J.L."/>
            <person name="Dai X."/>
            <person name="Dawson M.W."/>
            <person name="Muller H.G."/>
            <person name="Kugler K."/>
            <person name="Rivarola-Duarte L."/>
            <person name="Spannagl M."/>
            <person name="Mayer K.F.X."/>
            <person name="Lu F.H."/>
            <person name="Bevan M.W."/>
            <person name="Leroy P."/>
            <person name="Li P."/>
            <person name="You F.M."/>
            <person name="Sun Q."/>
            <person name="Liu Z."/>
            <person name="Lyons E."/>
            <person name="Wicker T."/>
            <person name="Salzberg S.L."/>
            <person name="Devos K.M."/>
            <person name="Dvorak J."/>
        </authorList>
    </citation>
    <scope>NUCLEOTIDE SEQUENCE [LARGE SCALE GENOMIC DNA]</scope>
    <source>
        <strain evidence="1">cv. AL8/78</strain>
    </source>
</reference>
<dbReference type="EnsemblPlants" id="AET1Gv20342700.46">
    <property type="protein sequence ID" value="AET1Gv20342700.46"/>
    <property type="gene ID" value="AET1Gv20342700"/>
</dbReference>
<dbReference type="PANTHER" id="PTHR10830">
    <property type="entry name" value="DOLICHYL-DIPHOSPHOOLIGOSACCHARIDE--PROTEIN GLYCOSYLTRANSFERASE 48 KDA SUBUNIT"/>
    <property type="match status" value="1"/>
</dbReference>
<reference evidence="2" key="1">
    <citation type="journal article" date="2014" name="Science">
        <title>Ancient hybridizations among the ancestral genomes of bread wheat.</title>
        <authorList>
            <consortium name="International Wheat Genome Sequencing Consortium,"/>
            <person name="Marcussen T."/>
            <person name="Sandve S.R."/>
            <person name="Heier L."/>
            <person name="Spannagl M."/>
            <person name="Pfeifer M."/>
            <person name="Jakobsen K.S."/>
            <person name="Wulff B.B."/>
            <person name="Steuernagel B."/>
            <person name="Mayer K.F."/>
            <person name="Olsen O.A."/>
        </authorList>
    </citation>
    <scope>NUCLEOTIDE SEQUENCE [LARGE SCALE GENOMIC DNA]</scope>
    <source>
        <strain evidence="2">cv. AL8/78</strain>
    </source>
</reference>
<accession>A0A452Y9H5</accession>
<sequence length="155" mass="17432">MYSLFPSPAASSTDNNSTQQPVEVGFEGLVDQNIVLEVIDVGHYMILPADYLAPDLIRCIATECGVDIDEYPEAMIIDHINYDSTLVEGDHTLIAGDDLIQSALWARACIMMSRWCLPTRKELLSRLSCTSVMSWKWSSVNFLLWSMVVMLVSYF</sequence>
<dbReference type="Proteomes" id="UP000015105">
    <property type="component" value="Chromosome 1D"/>
</dbReference>
<protein>
    <submittedName>
        <fullName evidence="1">Uncharacterized protein</fullName>
    </submittedName>
</protein>
<reference evidence="1" key="4">
    <citation type="submission" date="2019-03" db="UniProtKB">
        <authorList>
            <consortium name="EnsemblPlants"/>
        </authorList>
    </citation>
    <scope>IDENTIFICATION</scope>
</reference>
<dbReference type="PANTHER" id="PTHR10830:SF0">
    <property type="entry name" value="DOLICHYL-DIPHOSPHOOLIGOSACCHARIDE--PROTEIN GLYCOSYLTRANSFERASE 48 KDA SUBUNIT"/>
    <property type="match status" value="1"/>
</dbReference>
<dbReference type="InterPro" id="IPR005013">
    <property type="entry name" value="DDOST_48_kDa_subunit"/>
</dbReference>
<organism evidence="1 2">
    <name type="scientific">Aegilops tauschii subsp. strangulata</name>
    <name type="common">Goatgrass</name>
    <dbReference type="NCBI Taxonomy" id="200361"/>
    <lineage>
        <taxon>Eukaryota</taxon>
        <taxon>Viridiplantae</taxon>
        <taxon>Streptophyta</taxon>
        <taxon>Embryophyta</taxon>
        <taxon>Tracheophyta</taxon>
        <taxon>Spermatophyta</taxon>
        <taxon>Magnoliopsida</taxon>
        <taxon>Liliopsida</taxon>
        <taxon>Poales</taxon>
        <taxon>Poaceae</taxon>
        <taxon>BOP clade</taxon>
        <taxon>Pooideae</taxon>
        <taxon>Triticodae</taxon>
        <taxon>Triticeae</taxon>
        <taxon>Triticinae</taxon>
        <taxon>Aegilops</taxon>
    </lineage>
</organism>
<dbReference type="UniPathway" id="UPA00378"/>
<dbReference type="AlphaFoldDB" id="A0A452Y9H5"/>
<evidence type="ECO:0000313" key="1">
    <source>
        <dbReference type="EnsemblPlants" id="AET1Gv20342700.46"/>
    </source>
</evidence>